<dbReference type="InterPro" id="IPR002453">
    <property type="entry name" value="Beta_tubulin"/>
</dbReference>
<dbReference type="GO" id="GO:0007017">
    <property type="term" value="P:microtubule-based process"/>
    <property type="evidence" value="ECO:0007669"/>
    <property type="project" value="InterPro"/>
</dbReference>
<evidence type="ECO:0000313" key="17">
    <source>
        <dbReference type="EnsemblMetazoa" id="AATE018881-PA.1"/>
    </source>
</evidence>
<evidence type="ECO:0000256" key="3">
    <source>
        <dbReference type="ARBA" id="ARBA00009636"/>
    </source>
</evidence>
<reference evidence="17" key="1">
    <citation type="submission" date="2022-08" db="UniProtKB">
        <authorList>
            <consortium name="EnsemblMetazoa"/>
        </authorList>
    </citation>
    <scope>IDENTIFICATION</scope>
    <source>
        <strain evidence="17">EBRO</strain>
    </source>
</reference>
<feature type="region of interest" description="Disordered" evidence="14">
    <location>
        <begin position="487"/>
        <end position="539"/>
    </location>
</feature>
<comment type="similarity">
    <text evidence="3 13">Belongs to the tubulin family.</text>
</comment>
<comment type="cofactor">
    <cofactor evidence="1">
        <name>Mg(2+)</name>
        <dbReference type="ChEBI" id="CHEBI:18420"/>
    </cofactor>
</comment>
<name>A0A182JIV0_ANOAO</name>
<comment type="subunit">
    <text evidence="4 13">Dimer of alpha and beta chains. A typical microtubule is a hollow water-filled tube with an outer diameter of 25 nm and an inner diameter of 15 nM. Alpha-beta heterodimers associate head-to-tail to form protofilaments running lengthwise along the microtubule wall with the beta-tubulin subunit facing the microtubule plus end conferring a structural polarity. Microtubules usually have 13 protofilaments but different protofilament numbers can be found in some organisms and specialized cells.</text>
</comment>
<dbReference type="InterPro" id="IPR008280">
    <property type="entry name" value="Tub_FtsZ_C"/>
</dbReference>
<dbReference type="Gene3D" id="3.40.50.1440">
    <property type="entry name" value="Tubulin/FtsZ, GTPase domain"/>
    <property type="match status" value="1"/>
</dbReference>
<dbReference type="SMART" id="SM00865">
    <property type="entry name" value="Tubulin_C"/>
    <property type="match status" value="1"/>
</dbReference>
<evidence type="ECO:0000256" key="7">
    <source>
        <dbReference type="ARBA" id="ARBA00022723"/>
    </source>
</evidence>
<dbReference type="SUPFAM" id="SSF55307">
    <property type="entry name" value="Tubulin C-terminal domain-like"/>
    <property type="match status" value="1"/>
</dbReference>
<dbReference type="GO" id="GO:0005200">
    <property type="term" value="F:structural constituent of cytoskeleton"/>
    <property type="evidence" value="ECO:0007669"/>
    <property type="project" value="InterPro"/>
</dbReference>
<dbReference type="PRINTS" id="PR01163">
    <property type="entry name" value="BETATUBULIN"/>
</dbReference>
<evidence type="ECO:0000256" key="6">
    <source>
        <dbReference type="ARBA" id="ARBA00022701"/>
    </source>
</evidence>
<dbReference type="InterPro" id="IPR017975">
    <property type="entry name" value="Tubulin_CS"/>
</dbReference>
<dbReference type="SUPFAM" id="SSF52490">
    <property type="entry name" value="Tubulin nucleotide-binding domain-like"/>
    <property type="match status" value="1"/>
</dbReference>
<evidence type="ECO:0000259" key="15">
    <source>
        <dbReference type="SMART" id="SM00864"/>
    </source>
</evidence>
<feature type="region of interest" description="Disordered" evidence="14">
    <location>
        <begin position="426"/>
        <end position="448"/>
    </location>
</feature>
<dbReference type="VEuPathDB" id="VectorBase:AATE018881"/>
<evidence type="ECO:0000256" key="9">
    <source>
        <dbReference type="ARBA" id="ARBA00022842"/>
    </source>
</evidence>
<sequence>MREIVVFHLGHCGNRAAESFWRYLCEEHCLNARGQFEDRHFLPLQRINVYFDEAPCCNFVPRAIFADLEPSALNYLRSSSHGRLFSPDSFIAGQTSAGNNWARGYHTEGAELLDRIVESARRMAEGCDCLQGFQLVHSIGGGTGSGLGTLLLENLKDIFPGRINNTFSVIPSPKVSEVVVEPYNAVFALSSMVQSSDETFCLDNEALYDICVDTLRLPGPSLDDLNHLVASAMAGVTSSFRFPGQLNADLRKLLTNMVPYRRLHFFVPGIAPLCARASECYRQPTVRELVYQLFSGSNLLAACDPAQGTFLTAAAIFRGRLSTRLVEEQMAGALAKQGLACCDFIPNNVKSAICDVPPRGLKMAATFIANTTAITQLFRRITGQFGAMFRQRAFLHWYTGEGMDEDEFTMMEQKLVDLIDEYGQYEQEHKHPDKAEADKYQTKDHTVQDRTFRSSAQFQAGGGEFFCFWLAKTSLTTAVTFPFVTNGSSTTPPLAQPGLSSPARDGSSNGKHQLKVKNNQPASSLTPPPTRLSAGKCSK</sequence>
<feature type="compositionally biased region" description="Polar residues" evidence="14">
    <location>
        <begin position="506"/>
        <end position="525"/>
    </location>
</feature>
<dbReference type="GO" id="GO:0005525">
    <property type="term" value="F:GTP binding"/>
    <property type="evidence" value="ECO:0007669"/>
    <property type="project" value="UniProtKB-UniRule"/>
</dbReference>
<keyword evidence="11" id="KW-0206">Cytoskeleton</keyword>
<dbReference type="PRINTS" id="PR01161">
    <property type="entry name" value="TUBULIN"/>
</dbReference>
<dbReference type="PANTHER" id="PTHR11588">
    <property type="entry name" value="TUBULIN"/>
    <property type="match status" value="1"/>
</dbReference>
<dbReference type="PROSITE" id="PS00228">
    <property type="entry name" value="TUBULIN_B_AUTOREG"/>
    <property type="match status" value="1"/>
</dbReference>
<comment type="function">
    <text evidence="12 13">Tubulin is the major constituent of microtubules, a cylinder consisting of laterally associated linear protofilaments composed of alpha- and beta-tubulin heterodimers. Microtubules grow by the addition of GTP-tubulin dimers to the microtubule end, where a stabilizing cap forms. Below the cap, tubulin dimers are in GDP-bound state, owing to GTPase activity of alpha-tubulin.</text>
</comment>
<evidence type="ECO:0000256" key="10">
    <source>
        <dbReference type="ARBA" id="ARBA00023134"/>
    </source>
</evidence>
<comment type="subcellular location">
    <subcellularLocation>
        <location evidence="2">Cytoplasm</location>
        <location evidence="2">Cytoskeleton</location>
    </subcellularLocation>
</comment>
<dbReference type="EnsemblMetazoa" id="AATE018881-RA">
    <property type="protein sequence ID" value="AATE018881-PA.1"/>
    <property type="gene ID" value="AATE018881"/>
</dbReference>
<evidence type="ECO:0000256" key="5">
    <source>
        <dbReference type="ARBA" id="ARBA00022490"/>
    </source>
</evidence>
<evidence type="ECO:0000256" key="11">
    <source>
        <dbReference type="ARBA" id="ARBA00023212"/>
    </source>
</evidence>
<dbReference type="AlphaFoldDB" id="A0A182JIV0"/>
<evidence type="ECO:0000256" key="12">
    <source>
        <dbReference type="ARBA" id="ARBA00034296"/>
    </source>
</evidence>
<evidence type="ECO:0000256" key="14">
    <source>
        <dbReference type="SAM" id="MobiDB-lite"/>
    </source>
</evidence>
<evidence type="ECO:0000256" key="4">
    <source>
        <dbReference type="ARBA" id="ARBA00011747"/>
    </source>
</evidence>
<organism evidence="17">
    <name type="scientific">Anopheles atroparvus</name>
    <name type="common">European mosquito</name>
    <dbReference type="NCBI Taxonomy" id="41427"/>
    <lineage>
        <taxon>Eukaryota</taxon>
        <taxon>Metazoa</taxon>
        <taxon>Ecdysozoa</taxon>
        <taxon>Arthropoda</taxon>
        <taxon>Hexapoda</taxon>
        <taxon>Insecta</taxon>
        <taxon>Pterygota</taxon>
        <taxon>Neoptera</taxon>
        <taxon>Endopterygota</taxon>
        <taxon>Diptera</taxon>
        <taxon>Nematocera</taxon>
        <taxon>Culicoidea</taxon>
        <taxon>Culicidae</taxon>
        <taxon>Anophelinae</taxon>
        <taxon>Anopheles</taxon>
    </lineage>
</organism>
<dbReference type="PROSITE" id="PS00227">
    <property type="entry name" value="TUBULIN"/>
    <property type="match status" value="1"/>
</dbReference>
<keyword evidence="10 13" id="KW-0342">GTP-binding</keyword>
<accession>A0A182JIV0</accession>
<evidence type="ECO:0000259" key="16">
    <source>
        <dbReference type="SMART" id="SM00865"/>
    </source>
</evidence>
<dbReference type="InterPro" id="IPR037103">
    <property type="entry name" value="Tubulin/FtsZ-like_C"/>
</dbReference>
<dbReference type="InterPro" id="IPR023123">
    <property type="entry name" value="Tubulin_C"/>
</dbReference>
<dbReference type="SMART" id="SM00864">
    <property type="entry name" value="Tubulin"/>
    <property type="match status" value="1"/>
</dbReference>
<evidence type="ECO:0000256" key="13">
    <source>
        <dbReference type="RuleBase" id="RU000352"/>
    </source>
</evidence>
<dbReference type="Pfam" id="PF03953">
    <property type="entry name" value="Tubulin_C"/>
    <property type="match status" value="1"/>
</dbReference>
<keyword evidence="7" id="KW-0479">Metal-binding</keyword>
<dbReference type="Pfam" id="PF00091">
    <property type="entry name" value="Tubulin"/>
    <property type="match status" value="1"/>
</dbReference>
<dbReference type="Gene3D" id="3.30.1330.20">
    <property type="entry name" value="Tubulin/FtsZ, C-terminal domain"/>
    <property type="match status" value="1"/>
</dbReference>
<feature type="domain" description="Tubulin/FtsZ 2-layer sandwich" evidence="16">
    <location>
        <begin position="246"/>
        <end position="383"/>
    </location>
</feature>
<keyword evidence="9" id="KW-0460">Magnesium</keyword>
<dbReference type="InterPro" id="IPR003008">
    <property type="entry name" value="Tubulin_FtsZ_GTPase"/>
</dbReference>
<keyword evidence="6 13" id="KW-0493">Microtubule</keyword>
<dbReference type="InterPro" id="IPR013838">
    <property type="entry name" value="Beta-tubulin_BS"/>
</dbReference>
<evidence type="ECO:0000256" key="1">
    <source>
        <dbReference type="ARBA" id="ARBA00001946"/>
    </source>
</evidence>
<evidence type="ECO:0000256" key="8">
    <source>
        <dbReference type="ARBA" id="ARBA00022741"/>
    </source>
</evidence>
<dbReference type="GO" id="GO:0005874">
    <property type="term" value="C:microtubule"/>
    <property type="evidence" value="ECO:0007669"/>
    <property type="project" value="UniProtKB-KW"/>
</dbReference>
<dbReference type="GO" id="GO:0046872">
    <property type="term" value="F:metal ion binding"/>
    <property type="evidence" value="ECO:0007669"/>
    <property type="project" value="UniProtKB-KW"/>
</dbReference>
<proteinExistence type="inferred from homology"/>
<dbReference type="Gene3D" id="1.10.287.600">
    <property type="entry name" value="Helix hairpin bin"/>
    <property type="match status" value="1"/>
</dbReference>
<dbReference type="InterPro" id="IPR018316">
    <property type="entry name" value="Tubulin/FtsZ_2-layer-sand-dom"/>
</dbReference>
<dbReference type="CDD" id="cd02187">
    <property type="entry name" value="beta_tubulin"/>
    <property type="match status" value="1"/>
</dbReference>
<feature type="domain" description="Tubulin/FtsZ GTPase" evidence="15">
    <location>
        <begin position="47"/>
        <end position="244"/>
    </location>
</feature>
<dbReference type="GO" id="GO:0003924">
    <property type="term" value="F:GTPase activity"/>
    <property type="evidence" value="ECO:0007669"/>
    <property type="project" value="InterPro"/>
</dbReference>
<evidence type="ECO:0000256" key="2">
    <source>
        <dbReference type="ARBA" id="ARBA00004245"/>
    </source>
</evidence>
<dbReference type="InterPro" id="IPR036525">
    <property type="entry name" value="Tubulin/FtsZ_GTPase_sf"/>
</dbReference>
<dbReference type="FunFam" id="3.30.1330.20:FF:000009">
    <property type="entry name" value="Tubulin beta chain"/>
    <property type="match status" value="1"/>
</dbReference>
<dbReference type="InterPro" id="IPR000217">
    <property type="entry name" value="Tubulin"/>
</dbReference>
<keyword evidence="8 13" id="KW-0547">Nucleotide-binding</keyword>
<keyword evidence="5" id="KW-0963">Cytoplasm</keyword>
<dbReference type="STRING" id="41427.A0A182JIV0"/>
<protein>
    <recommendedName>
        <fullName evidence="13">Tubulin beta chain</fullName>
    </recommendedName>
</protein>